<organism evidence="1 2">
    <name type="scientific">Vespula squamosa</name>
    <name type="common">Southern yellow jacket</name>
    <name type="synonym">Wasp</name>
    <dbReference type="NCBI Taxonomy" id="30214"/>
    <lineage>
        <taxon>Eukaryota</taxon>
        <taxon>Metazoa</taxon>
        <taxon>Ecdysozoa</taxon>
        <taxon>Arthropoda</taxon>
        <taxon>Hexapoda</taxon>
        <taxon>Insecta</taxon>
        <taxon>Pterygota</taxon>
        <taxon>Neoptera</taxon>
        <taxon>Endopterygota</taxon>
        <taxon>Hymenoptera</taxon>
        <taxon>Apocrita</taxon>
        <taxon>Aculeata</taxon>
        <taxon>Vespoidea</taxon>
        <taxon>Vespidae</taxon>
        <taxon>Vespinae</taxon>
        <taxon>Vespula</taxon>
    </lineage>
</organism>
<name>A0ABD1ZVY6_VESSQ</name>
<dbReference type="Proteomes" id="UP001607302">
    <property type="component" value="Unassembled WGS sequence"/>
</dbReference>
<proteinExistence type="predicted"/>
<evidence type="ECO:0000313" key="1">
    <source>
        <dbReference type="EMBL" id="KAL2712282.1"/>
    </source>
</evidence>
<evidence type="ECO:0000313" key="2">
    <source>
        <dbReference type="Proteomes" id="UP001607302"/>
    </source>
</evidence>
<protein>
    <submittedName>
        <fullName evidence="1">BAG domain-containing protein Samui-like isoform X1</fullName>
    </submittedName>
</protein>
<keyword evidence="2" id="KW-1185">Reference proteome</keyword>
<gene>
    <name evidence="1" type="ORF">V1478_017805</name>
</gene>
<reference evidence="1 2" key="1">
    <citation type="journal article" date="2024" name="Ann. Entomol. Soc. Am.">
        <title>Genomic analyses of the southern and eastern yellowjacket wasps (Hymenoptera: Vespidae) reveal evolutionary signatures of social life.</title>
        <authorList>
            <person name="Catto M.A."/>
            <person name="Caine P.B."/>
            <person name="Orr S.E."/>
            <person name="Hunt B.G."/>
            <person name="Goodisman M.A.D."/>
        </authorList>
    </citation>
    <scope>NUCLEOTIDE SEQUENCE [LARGE SCALE GENOMIC DNA]</scope>
    <source>
        <strain evidence="1">233</strain>
        <tissue evidence="1">Head and thorax</tissue>
    </source>
</reference>
<dbReference type="AlphaFoldDB" id="A0ABD1ZVY6"/>
<accession>A0ABD1ZVY6</accession>
<dbReference type="EMBL" id="JAUDFV010000166">
    <property type="protein sequence ID" value="KAL2712282.1"/>
    <property type="molecule type" value="Genomic_DNA"/>
</dbReference>
<comment type="caution">
    <text evidence="1">The sequence shown here is derived from an EMBL/GenBank/DDBJ whole genome shotgun (WGS) entry which is preliminary data.</text>
</comment>
<sequence>MSFYFRDKPRFGERFRGKSGDKLLQEIQQQLDEDSKSFFEPTTNNRSSRFPFDRRAEFPKELLAQPVLARKGRGHLITFFHPPNFVQQRSSHFVWRMISQGSIDILLVLLTTDQPLNREIAIFYVCIYMCVYNLKRKGWKKYTTNTITKYTGLPKSF</sequence>